<feature type="region of interest" description="Disordered" evidence="1">
    <location>
        <begin position="1"/>
        <end position="34"/>
    </location>
</feature>
<feature type="compositionally biased region" description="Basic and acidic residues" evidence="1">
    <location>
        <begin position="10"/>
        <end position="22"/>
    </location>
</feature>
<dbReference type="InterPro" id="IPR011257">
    <property type="entry name" value="DNA_glycosylase"/>
</dbReference>
<evidence type="ECO:0000313" key="2">
    <source>
        <dbReference type="EMBL" id="MCD9645383.1"/>
    </source>
</evidence>
<protein>
    <recommendedName>
        <fullName evidence="4">DNA-3-methyladenine glycosylase I</fullName>
    </recommendedName>
</protein>
<organism evidence="2 3">
    <name type="scientific">Datura stramonium</name>
    <name type="common">Jimsonweed</name>
    <name type="synonym">Common thornapple</name>
    <dbReference type="NCBI Taxonomy" id="4076"/>
    <lineage>
        <taxon>Eukaryota</taxon>
        <taxon>Viridiplantae</taxon>
        <taxon>Streptophyta</taxon>
        <taxon>Embryophyta</taxon>
        <taxon>Tracheophyta</taxon>
        <taxon>Spermatophyta</taxon>
        <taxon>Magnoliopsida</taxon>
        <taxon>eudicotyledons</taxon>
        <taxon>Gunneridae</taxon>
        <taxon>Pentapetalae</taxon>
        <taxon>asterids</taxon>
        <taxon>lamiids</taxon>
        <taxon>Solanales</taxon>
        <taxon>Solanaceae</taxon>
        <taxon>Solanoideae</taxon>
        <taxon>Datureae</taxon>
        <taxon>Datura</taxon>
    </lineage>
</organism>
<dbReference type="SUPFAM" id="SSF48150">
    <property type="entry name" value="DNA-glycosylase"/>
    <property type="match status" value="1"/>
</dbReference>
<dbReference type="Gene3D" id="1.10.340.30">
    <property type="entry name" value="Hypothetical protein, domain 2"/>
    <property type="match status" value="1"/>
</dbReference>
<dbReference type="InterPro" id="IPR005019">
    <property type="entry name" value="Adenine_glyco"/>
</dbReference>
<dbReference type="Pfam" id="PF03352">
    <property type="entry name" value="Adenine_glyco"/>
    <property type="match status" value="1"/>
</dbReference>
<gene>
    <name evidence="2" type="ORF">HAX54_034239</name>
</gene>
<evidence type="ECO:0000313" key="3">
    <source>
        <dbReference type="Proteomes" id="UP000823775"/>
    </source>
</evidence>
<evidence type="ECO:0008006" key="4">
    <source>
        <dbReference type="Google" id="ProtNLM"/>
    </source>
</evidence>
<feature type="compositionally biased region" description="Low complexity" evidence="1">
    <location>
        <begin position="23"/>
        <end position="33"/>
    </location>
</feature>
<accession>A0ABS8VGW7</accession>
<dbReference type="PANTHER" id="PTHR31116">
    <property type="entry name" value="OS04G0501200 PROTEIN"/>
    <property type="match status" value="1"/>
</dbReference>
<dbReference type="PANTHER" id="PTHR31116:SF29">
    <property type="entry name" value="DNA GLYCOSYLASE SUPERFAMILY PROTEIN"/>
    <property type="match status" value="1"/>
</dbReference>
<sequence>MSKQSVRKHYALEKHREKEKTRSNSNNNNNSSSTNFLLSKHWKKIYPIGLHKTGSSLSLSSLSLSLSQTSNDSSVTDSSSITPLDQKISLALRLIASTTEKREGSTTLSPNKNVARTISPTHNPNPISSSSEEELMRRCNWITSTSDKVYVQFHDECWGVPVYDDHQLFELLALCGMLMDFNWTEILKRREQIREAFGGFNANHVAKMGEREIEELISDTSLNLAESRVRCIVDNAKCIVKIVREFGSFSSYMWNYVNYKPIINRFRHPRNVPLRTPKAETISKDLLKKGFRFVGPVIVYSFMQAAGMTIDHLVDCFRHKDCVNLAERPWRHV</sequence>
<name>A0ABS8VGW7_DATST</name>
<proteinExistence type="predicted"/>
<keyword evidence="3" id="KW-1185">Reference proteome</keyword>
<feature type="compositionally biased region" description="Polar residues" evidence="1">
    <location>
        <begin position="105"/>
        <end position="127"/>
    </location>
</feature>
<dbReference type="EMBL" id="JACEIK010004409">
    <property type="protein sequence ID" value="MCD9645383.1"/>
    <property type="molecule type" value="Genomic_DNA"/>
</dbReference>
<reference evidence="2 3" key="1">
    <citation type="journal article" date="2021" name="BMC Genomics">
        <title>Datura genome reveals duplications of psychoactive alkaloid biosynthetic genes and high mutation rate following tissue culture.</title>
        <authorList>
            <person name="Rajewski A."/>
            <person name="Carter-House D."/>
            <person name="Stajich J."/>
            <person name="Litt A."/>
        </authorList>
    </citation>
    <scope>NUCLEOTIDE SEQUENCE [LARGE SCALE GENOMIC DNA]</scope>
    <source>
        <strain evidence="2">AR-01</strain>
    </source>
</reference>
<comment type="caution">
    <text evidence="2">The sequence shown here is derived from an EMBL/GenBank/DDBJ whole genome shotgun (WGS) entry which is preliminary data.</text>
</comment>
<dbReference type="Proteomes" id="UP000823775">
    <property type="component" value="Unassembled WGS sequence"/>
</dbReference>
<evidence type="ECO:0000256" key="1">
    <source>
        <dbReference type="SAM" id="MobiDB-lite"/>
    </source>
</evidence>
<feature type="region of interest" description="Disordered" evidence="1">
    <location>
        <begin position="101"/>
        <end position="130"/>
    </location>
</feature>